<reference evidence="3" key="3">
    <citation type="submission" date="2020-12" db="UniProtKB">
        <authorList>
            <consortium name="EnsemblPlants"/>
        </authorList>
    </citation>
    <scope>IDENTIFICATION</scope>
</reference>
<sequence>MSIYTPKVCDWLIENFFFYFLKVDYISLFPLLFLHSFSTLFGCLSFFFQYKSQFLLSCRDMRI</sequence>
<evidence type="ECO:0000313" key="3">
    <source>
        <dbReference type="EnsemblPlants" id="PAC:32928282.CDS.1"/>
    </source>
</evidence>
<evidence type="ECO:0000313" key="2">
    <source>
        <dbReference type="EMBL" id="PNR39543.1"/>
    </source>
</evidence>
<keyword evidence="1" id="KW-1133">Transmembrane helix</keyword>
<accession>A0A2K1JDE4</accession>
<protein>
    <submittedName>
        <fullName evidence="2 3">Uncharacterized protein</fullName>
    </submittedName>
</protein>
<reference evidence="2 4" key="1">
    <citation type="journal article" date="2008" name="Science">
        <title>The Physcomitrella genome reveals evolutionary insights into the conquest of land by plants.</title>
        <authorList>
            <person name="Rensing S."/>
            <person name="Lang D."/>
            <person name="Zimmer A."/>
            <person name="Terry A."/>
            <person name="Salamov A."/>
            <person name="Shapiro H."/>
            <person name="Nishiyama T."/>
            <person name="Perroud P.-F."/>
            <person name="Lindquist E."/>
            <person name="Kamisugi Y."/>
            <person name="Tanahashi T."/>
            <person name="Sakakibara K."/>
            <person name="Fujita T."/>
            <person name="Oishi K."/>
            <person name="Shin-I T."/>
            <person name="Kuroki Y."/>
            <person name="Toyoda A."/>
            <person name="Suzuki Y."/>
            <person name="Hashimoto A."/>
            <person name="Yamaguchi K."/>
            <person name="Sugano A."/>
            <person name="Kohara Y."/>
            <person name="Fujiyama A."/>
            <person name="Anterola A."/>
            <person name="Aoki S."/>
            <person name="Ashton N."/>
            <person name="Barbazuk W.B."/>
            <person name="Barker E."/>
            <person name="Bennetzen J."/>
            <person name="Bezanilla M."/>
            <person name="Blankenship R."/>
            <person name="Cho S.H."/>
            <person name="Dutcher S."/>
            <person name="Estelle M."/>
            <person name="Fawcett J.A."/>
            <person name="Gundlach H."/>
            <person name="Hanada K."/>
            <person name="Heyl A."/>
            <person name="Hicks K.A."/>
            <person name="Hugh J."/>
            <person name="Lohr M."/>
            <person name="Mayer K."/>
            <person name="Melkozernov A."/>
            <person name="Murata T."/>
            <person name="Nelson D."/>
            <person name="Pils B."/>
            <person name="Prigge M."/>
            <person name="Reiss B."/>
            <person name="Renner T."/>
            <person name="Rombauts S."/>
            <person name="Rushton P."/>
            <person name="Sanderfoot A."/>
            <person name="Schween G."/>
            <person name="Shiu S.-H."/>
            <person name="Stueber K."/>
            <person name="Theodoulou F.L."/>
            <person name="Tu H."/>
            <person name="Van de Peer Y."/>
            <person name="Verrier P.J."/>
            <person name="Waters E."/>
            <person name="Wood A."/>
            <person name="Yang L."/>
            <person name="Cove D."/>
            <person name="Cuming A."/>
            <person name="Hasebe M."/>
            <person name="Lucas S."/>
            <person name="Mishler D.B."/>
            <person name="Reski R."/>
            <person name="Grigoriev I."/>
            <person name="Quatrano R.S."/>
            <person name="Boore J.L."/>
        </authorList>
    </citation>
    <scope>NUCLEOTIDE SEQUENCE [LARGE SCALE GENOMIC DNA]</scope>
    <source>
        <strain evidence="3 4">cv. Gransden 2004</strain>
    </source>
</reference>
<dbReference type="Gramene" id="Pp3c15_16460V3.1">
    <property type="protein sequence ID" value="PAC:32928282.CDS.1"/>
    <property type="gene ID" value="Pp3c15_16460"/>
</dbReference>
<dbReference type="EMBL" id="ABEU02000015">
    <property type="protein sequence ID" value="PNR39543.1"/>
    <property type="molecule type" value="Genomic_DNA"/>
</dbReference>
<proteinExistence type="predicted"/>
<dbReference type="EnsemblPlants" id="Pp3c15_16460V3.1">
    <property type="protein sequence ID" value="PAC:32928282.CDS.1"/>
    <property type="gene ID" value="Pp3c15_16460"/>
</dbReference>
<gene>
    <name evidence="2" type="ORF">PHYPA_019821</name>
</gene>
<reference evidence="2 4" key="2">
    <citation type="journal article" date="2018" name="Plant J.">
        <title>The Physcomitrella patens chromosome-scale assembly reveals moss genome structure and evolution.</title>
        <authorList>
            <person name="Lang D."/>
            <person name="Ullrich K.K."/>
            <person name="Murat F."/>
            <person name="Fuchs J."/>
            <person name="Jenkins J."/>
            <person name="Haas F.B."/>
            <person name="Piednoel M."/>
            <person name="Gundlach H."/>
            <person name="Van Bel M."/>
            <person name="Meyberg R."/>
            <person name="Vives C."/>
            <person name="Morata J."/>
            <person name="Symeonidi A."/>
            <person name="Hiss M."/>
            <person name="Muchero W."/>
            <person name="Kamisugi Y."/>
            <person name="Saleh O."/>
            <person name="Blanc G."/>
            <person name="Decker E.L."/>
            <person name="van Gessel N."/>
            <person name="Grimwood J."/>
            <person name="Hayes R.D."/>
            <person name="Graham S.W."/>
            <person name="Gunter L.E."/>
            <person name="McDaniel S.F."/>
            <person name="Hoernstein S.N.W."/>
            <person name="Larsson A."/>
            <person name="Li F.W."/>
            <person name="Perroud P.F."/>
            <person name="Phillips J."/>
            <person name="Ranjan P."/>
            <person name="Rokshar D.S."/>
            <person name="Rothfels C.J."/>
            <person name="Schneider L."/>
            <person name="Shu S."/>
            <person name="Stevenson D.W."/>
            <person name="Thummler F."/>
            <person name="Tillich M."/>
            <person name="Villarreal Aguilar J.C."/>
            <person name="Widiez T."/>
            <person name="Wong G.K."/>
            <person name="Wymore A."/>
            <person name="Zhang Y."/>
            <person name="Zimmer A.D."/>
            <person name="Quatrano R.S."/>
            <person name="Mayer K.F.X."/>
            <person name="Goodstein D."/>
            <person name="Casacuberta J.M."/>
            <person name="Vandepoele K."/>
            <person name="Reski R."/>
            <person name="Cuming A.C."/>
            <person name="Tuskan G.A."/>
            <person name="Maumus F."/>
            <person name="Salse J."/>
            <person name="Schmutz J."/>
            <person name="Rensing S.A."/>
        </authorList>
    </citation>
    <scope>NUCLEOTIDE SEQUENCE [LARGE SCALE GENOMIC DNA]</scope>
    <source>
        <strain evidence="3 4">cv. Gransden 2004</strain>
    </source>
</reference>
<name>A0A2K1JDE4_PHYPA</name>
<feature type="transmembrane region" description="Helical" evidence="1">
    <location>
        <begin position="25"/>
        <end position="48"/>
    </location>
</feature>
<organism evidence="2">
    <name type="scientific">Physcomitrium patens</name>
    <name type="common">Spreading-leaved earth moss</name>
    <name type="synonym">Physcomitrella patens</name>
    <dbReference type="NCBI Taxonomy" id="3218"/>
    <lineage>
        <taxon>Eukaryota</taxon>
        <taxon>Viridiplantae</taxon>
        <taxon>Streptophyta</taxon>
        <taxon>Embryophyta</taxon>
        <taxon>Bryophyta</taxon>
        <taxon>Bryophytina</taxon>
        <taxon>Bryopsida</taxon>
        <taxon>Funariidae</taxon>
        <taxon>Funariales</taxon>
        <taxon>Funariaceae</taxon>
        <taxon>Physcomitrium</taxon>
    </lineage>
</organism>
<dbReference type="InParanoid" id="A0A2K1JDE4"/>
<keyword evidence="4" id="KW-1185">Reference proteome</keyword>
<keyword evidence="1" id="KW-0472">Membrane</keyword>
<keyword evidence="1" id="KW-0812">Transmembrane</keyword>
<evidence type="ECO:0000256" key="1">
    <source>
        <dbReference type="SAM" id="Phobius"/>
    </source>
</evidence>
<evidence type="ECO:0000313" key="4">
    <source>
        <dbReference type="Proteomes" id="UP000006727"/>
    </source>
</evidence>
<dbReference type="Proteomes" id="UP000006727">
    <property type="component" value="Chromosome 15"/>
</dbReference>
<dbReference type="Gramene" id="Pp3c15_16460V3.2">
    <property type="protein sequence ID" value="PAC:32928283.CDS.1"/>
    <property type="gene ID" value="Pp3c15_16460"/>
</dbReference>
<dbReference type="EnsemblPlants" id="Pp3c15_16460V3.2">
    <property type="protein sequence ID" value="PAC:32928283.CDS.1"/>
    <property type="gene ID" value="Pp3c15_16460"/>
</dbReference>
<dbReference type="AlphaFoldDB" id="A0A2K1JDE4"/>